<dbReference type="Proteomes" id="UP000183700">
    <property type="component" value="Unassembled WGS sequence"/>
</dbReference>
<dbReference type="Gene3D" id="3.30.450.20">
    <property type="entry name" value="PAS domain"/>
    <property type="match status" value="2"/>
</dbReference>
<keyword evidence="6" id="KW-0547">Nucleotide-binding</keyword>
<dbReference type="GO" id="GO:0006355">
    <property type="term" value="P:regulation of DNA-templated transcription"/>
    <property type="evidence" value="ECO:0007669"/>
    <property type="project" value="InterPro"/>
</dbReference>
<dbReference type="EMBL" id="JXKM01000004">
    <property type="protein sequence ID" value="OJG36073.1"/>
    <property type="molecule type" value="Genomic_DNA"/>
</dbReference>
<dbReference type="SUPFAM" id="SSF103190">
    <property type="entry name" value="Sensory domain-like"/>
    <property type="match status" value="1"/>
</dbReference>
<comment type="caution">
    <text evidence="14">The sequence shown here is derived from an EMBL/GenBank/DDBJ whole genome shotgun (WGS) entry which is preliminary data.</text>
</comment>
<dbReference type="OrthoDB" id="9792686at2"/>
<feature type="transmembrane region" description="Helical" evidence="12">
    <location>
        <begin position="175"/>
        <end position="197"/>
    </location>
</feature>
<organism evidence="14 15">
    <name type="scientific">Enterococcus devriesei</name>
    <dbReference type="NCBI Taxonomy" id="319970"/>
    <lineage>
        <taxon>Bacteria</taxon>
        <taxon>Bacillati</taxon>
        <taxon>Bacillota</taxon>
        <taxon>Bacilli</taxon>
        <taxon>Lactobacillales</taxon>
        <taxon>Enterococcaceae</taxon>
        <taxon>Enterococcus</taxon>
    </lineage>
</organism>
<dbReference type="Pfam" id="PF00989">
    <property type="entry name" value="PAS"/>
    <property type="match status" value="1"/>
</dbReference>
<evidence type="ECO:0000256" key="1">
    <source>
        <dbReference type="ARBA" id="ARBA00004651"/>
    </source>
</evidence>
<evidence type="ECO:0000256" key="11">
    <source>
        <dbReference type="ARBA" id="ARBA00023136"/>
    </source>
</evidence>
<keyword evidence="5 12" id="KW-0812">Transmembrane</keyword>
<keyword evidence="8" id="KW-0067">ATP-binding</keyword>
<evidence type="ECO:0000256" key="2">
    <source>
        <dbReference type="ARBA" id="ARBA00022475"/>
    </source>
</evidence>
<keyword evidence="15" id="KW-1185">Reference proteome</keyword>
<reference evidence="14 15" key="1">
    <citation type="submission" date="2014-12" db="EMBL/GenBank/DDBJ databases">
        <title>Draft genome sequences of 29 type strains of Enterococci.</title>
        <authorList>
            <person name="Zhong Z."/>
            <person name="Sun Z."/>
            <person name="Liu W."/>
            <person name="Zhang W."/>
            <person name="Zhang H."/>
        </authorList>
    </citation>
    <scope>NUCLEOTIDE SEQUENCE [LARGE SCALE GENOMIC DNA]</scope>
    <source>
        <strain evidence="14 15">DSM 22802</strain>
    </source>
</reference>
<dbReference type="InterPro" id="IPR016120">
    <property type="entry name" value="Sig_transdc_His_kin_SpoOB"/>
</dbReference>
<dbReference type="InterPro" id="IPR033463">
    <property type="entry name" value="sCache_3"/>
</dbReference>
<evidence type="ECO:0000313" key="14">
    <source>
        <dbReference type="EMBL" id="OJG36073.1"/>
    </source>
</evidence>
<name>A0A1L8SVT3_9ENTE</name>
<keyword evidence="2" id="KW-1003">Cell membrane</keyword>
<dbReference type="InterPro" id="IPR039506">
    <property type="entry name" value="SPOB_a"/>
</dbReference>
<keyword evidence="10" id="KW-0902">Two-component regulatory system</keyword>
<evidence type="ECO:0000256" key="9">
    <source>
        <dbReference type="ARBA" id="ARBA00022989"/>
    </source>
</evidence>
<evidence type="ECO:0000259" key="13">
    <source>
        <dbReference type="SMART" id="SM00091"/>
    </source>
</evidence>
<evidence type="ECO:0000256" key="8">
    <source>
        <dbReference type="ARBA" id="ARBA00022840"/>
    </source>
</evidence>
<evidence type="ECO:0000313" key="15">
    <source>
        <dbReference type="Proteomes" id="UP000183700"/>
    </source>
</evidence>
<dbReference type="Gene3D" id="1.10.287.130">
    <property type="match status" value="1"/>
</dbReference>
<keyword evidence="7 14" id="KW-0418">Kinase</keyword>
<dbReference type="GO" id="GO:0005886">
    <property type="term" value="C:plasma membrane"/>
    <property type="evidence" value="ECO:0007669"/>
    <property type="project" value="UniProtKB-SubCell"/>
</dbReference>
<evidence type="ECO:0000256" key="12">
    <source>
        <dbReference type="SAM" id="Phobius"/>
    </source>
</evidence>
<dbReference type="STRING" id="319970.RV00_GL002217"/>
<dbReference type="InterPro" id="IPR035965">
    <property type="entry name" value="PAS-like_dom_sf"/>
</dbReference>
<dbReference type="InterPro" id="IPR000014">
    <property type="entry name" value="PAS"/>
</dbReference>
<dbReference type="InterPro" id="IPR013767">
    <property type="entry name" value="PAS_fold"/>
</dbReference>
<dbReference type="GO" id="GO:0005524">
    <property type="term" value="F:ATP binding"/>
    <property type="evidence" value="ECO:0007669"/>
    <property type="project" value="UniProtKB-KW"/>
</dbReference>
<accession>A0A1L8SVT3</accession>
<dbReference type="SMART" id="SM00091">
    <property type="entry name" value="PAS"/>
    <property type="match status" value="1"/>
</dbReference>
<gene>
    <name evidence="14" type="ORF">RV00_GL002217</name>
</gene>
<evidence type="ECO:0000256" key="7">
    <source>
        <dbReference type="ARBA" id="ARBA00022777"/>
    </source>
</evidence>
<evidence type="ECO:0000256" key="3">
    <source>
        <dbReference type="ARBA" id="ARBA00022553"/>
    </source>
</evidence>
<protein>
    <submittedName>
        <fullName evidence="14">Signal transduction histidine kinase</fullName>
    </submittedName>
</protein>
<feature type="domain" description="PAS" evidence="13">
    <location>
        <begin position="214"/>
        <end position="284"/>
    </location>
</feature>
<evidence type="ECO:0000256" key="4">
    <source>
        <dbReference type="ARBA" id="ARBA00022679"/>
    </source>
</evidence>
<proteinExistence type="predicted"/>
<dbReference type="AlphaFoldDB" id="A0A1L8SVT3"/>
<keyword evidence="4" id="KW-0808">Transferase</keyword>
<dbReference type="Pfam" id="PF17203">
    <property type="entry name" value="sCache_3_2"/>
    <property type="match status" value="1"/>
</dbReference>
<dbReference type="GO" id="GO:0000155">
    <property type="term" value="F:phosphorelay sensor kinase activity"/>
    <property type="evidence" value="ECO:0007669"/>
    <property type="project" value="InterPro"/>
</dbReference>
<evidence type="ECO:0000256" key="10">
    <source>
        <dbReference type="ARBA" id="ARBA00023012"/>
    </source>
</evidence>
<keyword evidence="11 12" id="KW-0472">Membrane</keyword>
<dbReference type="SUPFAM" id="SSF55785">
    <property type="entry name" value="PYP-like sensor domain (PAS domain)"/>
    <property type="match status" value="1"/>
</dbReference>
<keyword evidence="9 12" id="KW-1133">Transmembrane helix</keyword>
<dbReference type="InterPro" id="IPR029151">
    <property type="entry name" value="Sensor-like_sf"/>
</dbReference>
<feature type="transmembrane region" description="Helical" evidence="12">
    <location>
        <begin position="6"/>
        <end position="32"/>
    </location>
</feature>
<evidence type="ECO:0000256" key="6">
    <source>
        <dbReference type="ARBA" id="ARBA00022741"/>
    </source>
</evidence>
<evidence type="ECO:0000256" key="5">
    <source>
        <dbReference type="ARBA" id="ARBA00022692"/>
    </source>
</evidence>
<comment type="subcellular location">
    <subcellularLocation>
        <location evidence="1">Cell membrane</location>
        <topology evidence="1">Multi-pass membrane protein</topology>
    </subcellularLocation>
</comment>
<dbReference type="SUPFAM" id="SSF55890">
    <property type="entry name" value="Sporulation response regulatory protein Spo0B"/>
    <property type="match status" value="1"/>
</dbReference>
<dbReference type="RefSeq" id="WP_071862026.1">
    <property type="nucleotide sequence ID" value="NZ_JBHLVS010000013.1"/>
</dbReference>
<sequence length="512" mass="58130">MKKSWRLWSLLSVAFVVVLLVVTSLLYGLILYQNSRYMRKTESQLLLDLGQQLAIEPQVQSALAENKPSEELEKYTVEVAKIHRLDFAVVMNMQAIRLTHPDEAMIGKHFKGGDEAPALEGKNHLSVSHGTLGESLRGFVPVFSIDQPEKQIGVVALGIRVQSLSSLIKNSREGYTIALLLSIASGIAAASALAYYLKRQLHSLEPQEISRLFEERNAMLDETKDVVVVVDLKKRINLANIAASELFQRLTGSQAALVGQSLNQLILDEKQLDFFRTAEQLYRQNGQDYLFSAAPIIVNQKQIGWIIFLRNATESLFVMDQLANTTAYASALQSQSHEFMNKLHVIYGLADLQAYDELKIYLDDILSPEKEFSHRLSFLVQNPQIAGFLIGERLKFAERKTQLMIEITPEIPSNQNTEETKGIIDLYRYLHHSLLQFSLGKELPMTIHYEADQLTTSYLIYLAETEQLQLQEHLTTNFFQQMLQDRQADLTIEVQAELLTLQLKTSYHEVKT</sequence>
<keyword evidence="3" id="KW-0597">Phosphoprotein</keyword>
<dbReference type="Pfam" id="PF14689">
    <property type="entry name" value="SPOB_a"/>
    <property type="match status" value="1"/>
</dbReference>